<feature type="compositionally biased region" description="Pro residues" evidence="1">
    <location>
        <begin position="24"/>
        <end position="33"/>
    </location>
</feature>
<dbReference type="Pfam" id="PF13649">
    <property type="entry name" value="Methyltransf_25"/>
    <property type="match status" value="1"/>
</dbReference>
<organism evidence="3 4">
    <name type="scientific">Pleurotus ostreatus (strain PC15)</name>
    <name type="common">Oyster mushroom</name>
    <dbReference type="NCBI Taxonomy" id="1137138"/>
    <lineage>
        <taxon>Eukaryota</taxon>
        <taxon>Fungi</taxon>
        <taxon>Dikarya</taxon>
        <taxon>Basidiomycota</taxon>
        <taxon>Agaricomycotina</taxon>
        <taxon>Agaricomycetes</taxon>
        <taxon>Agaricomycetidae</taxon>
        <taxon>Agaricales</taxon>
        <taxon>Pleurotineae</taxon>
        <taxon>Pleurotaceae</taxon>
        <taxon>Pleurotus</taxon>
    </lineage>
</organism>
<dbReference type="InParanoid" id="A0A067P4K6"/>
<feature type="compositionally biased region" description="Polar residues" evidence="1">
    <location>
        <begin position="58"/>
        <end position="70"/>
    </location>
</feature>
<dbReference type="HOGENOM" id="CLU_007710_0_0_1"/>
<feature type="region of interest" description="Disordered" evidence="1">
    <location>
        <begin position="766"/>
        <end position="790"/>
    </location>
</feature>
<dbReference type="OrthoDB" id="2013972at2759"/>
<feature type="domain" description="Methyltransferase" evidence="2">
    <location>
        <begin position="372"/>
        <end position="473"/>
    </location>
</feature>
<feature type="compositionally biased region" description="Basic and acidic residues" evidence="1">
    <location>
        <begin position="242"/>
        <end position="256"/>
    </location>
</feature>
<gene>
    <name evidence="3" type="ORF">PLEOSDRAFT_1100114</name>
</gene>
<dbReference type="PANTHER" id="PTHR43591:SF105">
    <property type="entry name" value="METHYLTRANSFERASE DOMAIN-CONTAINING PROTEIN-RELATED"/>
    <property type="match status" value="1"/>
</dbReference>
<dbReference type="Gene3D" id="3.40.50.150">
    <property type="entry name" value="Vaccinia Virus protein VP39"/>
    <property type="match status" value="1"/>
</dbReference>
<feature type="compositionally biased region" description="Polar residues" evidence="1">
    <location>
        <begin position="196"/>
        <end position="227"/>
    </location>
</feature>
<feature type="compositionally biased region" description="Low complexity" evidence="1">
    <location>
        <begin position="158"/>
        <end position="195"/>
    </location>
</feature>
<evidence type="ECO:0000259" key="2">
    <source>
        <dbReference type="Pfam" id="PF13649"/>
    </source>
</evidence>
<dbReference type="Proteomes" id="UP000027073">
    <property type="component" value="Unassembled WGS sequence"/>
</dbReference>
<dbReference type="InterPro" id="IPR041698">
    <property type="entry name" value="Methyltransf_25"/>
</dbReference>
<reference evidence="4" key="1">
    <citation type="journal article" date="2014" name="Proc. Natl. Acad. Sci. U.S.A.">
        <title>Extensive sampling of basidiomycete genomes demonstrates inadequacy of the white-rot/brown-rot paradigm for wood decay fungi.</title>
        <authorList>
            <person name="Riley R."/>
            <person name="Salamov A.A."/>
            <person name="Brown D.W."/>
            <person name="Nagy L.G."/>
            <person name="Floudas D."/>
            <person name="Held B.W."/>
            <person name="Levasseur A."/>
            <person name="Lombard V."/>
            <person name="Morin E."/>
            <person name="Otillar R."/>
            <person name="Lindquist E.A."/>
            <person name="Sun H."/>
            <person name="LaButti K.M."/>
            <person name="Schmutz J."/>
            <person name="Jabbour D."/>
            <person name="Luo H."/>
            <person name="Baker S.E."/>
            <person name="Pisabarro A.G."/>
            <person name="Walton J.D."/>
            <person name="Blanchette R.A."/>
            <person name="Henrissat B."/>
            <person name="Martin F."/>
            <person name="Cullen D."/>
            <person name="Hibbett D.S."/>
            <person name="Grigoriev I.V."/>
        </authorList>
    </citation>
    <scope>NUCLEOTIDE SEQUENCE [LARGE SCALE GENOMIC DNA]</scope>
    <source>
        <strain evidence="4">PC15</strain>
    </source>
</reference>
<feature type="region of interest" description="Disordered" evidence="1">
    <location>
        <begin position="488"/>
        <end position="595"/>
    </location>
</feature>
<accession>A0A067P4K6</accession>
<feature type="region of interest" description="Disordered" evidence="1">
    <location>
        <begin position="1"/>
        <end position="87"/>
    </location>
</feature>
<dbReference type="VEuPathDB" id="FungiDB:PLEOSDRAFT_1100114"/>
<dbReference type="InterPro" id="IPR029063">
    <property type="entry name" value="SAM-dependent_MTases_sf"/>
</dbReference>
<evidence type="ECO:0000313" key="4">
    <source>
        <dbReference type="Proteomes" id="UP000027073"/>
    </source>
</evidence>
<feature type="compositionally biased region" description="Acidic residues" evidence="1">
    <location>
        <begin position="522"/>
        <end position="541"/>
    </location>
</feature>
<feature type="compositionally biased region" description="Pro residues" evidence="1">
    <location>
        <begin position="491"/>
        <end position="501"/>
    </location>
</feature>
<evidence type="ECO:0000313" key="3">
    <source>
        <dbReference type="EMBL" id="KDQ34185.1"/>
    </source>
</evidence>
<dbReference type="CDD" id="cd02440">
    <property type="entry name" value="AdoMet_MTases"/>
    <property type="match status" value="1"/>
</dbReference>
<proteinExistence type="predicted"/>
<protein>
    <recommendedName>
        <fullName evidence="2">Methyltransferase domain-containing protein</fullName>
    </recommendedName>
</protein>
<dbReference type="STRING" id="1137138.A0A067P4K6"/>
<dbReference type="SUPFAM" id="SSF53335">
    <property type="entry name" value="S-adenosyl-L-methionine-dependent methyltransferases"/>
    <property type="match status" value="1"/>
</dbReference>
<dbReference type="EMBL" id="KL198004">
    <property type="protein sequence ID" value="KDQ34185.1"/>
    <property type="molecule type" value="Genomic_DNA"/>
</dbReference>
<feature type="compositionally biased region" description="Low complexity" evidence="1">
    <location>
        <begin position="565"/>
        <end position="581"/>
    </location>
</feature>
<name>A0A067P4K6_PLEO1</name>
<feature type="compositionally biased region" description="Low complexity" evidence="1">
    <location>
        <begin position="118"/>
        <end position="145"/>
    </location>
</feature>
<dbReference type="GO" id="GO:0008168">
    <property type="term" value="F:methyltransferase activity"/>
    <property type="evidence" value="ECO:0007669"/>
    <property type="project" value="TreeGrafter"/>
</dbReference>
<feature type="region of interest" description="Disordered" evidence="1">
    <location>
        <begin position="104"/>
        <end position="276"/>
    </location>
</feature>
<evidence type="ECO:0000256" key="1">
    <source>
        <dbReference type="SAM" id="MobiDB-lite"/>
    </source>
</evidence>
<dbReference type="AlphaFoldDB" id="A0A067P4K6"/>
<sequence>MSSRSAGGRRRQLKSAAKAQAASPQPPPAPPTPSYASHSPQPSPGQGQMYMNPYIQPSPDSYYQPFSPTVQPIAPSPIPSHDDKRWYQHPVPKDIILAPPGSMAFARVSTPPSSPDALTPTTMSFSSMSLSSASSTRSPAPTYTTLSPTMYSPELANSPPSSSPISYGSGPSSPPLLLQPQQPQQQPQPQQPLQQVVSRTSANSSNQAFVYPTCRSNARPSNHSPTASSFPKISLKSKKKNKGSDSRSNDDGKASPKGEPTSGGRFRALLKRSKKKRALTPIISETPTPLTPEPINITRQYSPTIQTNESIESFAWLKKQDQTLHPYTSEAPYMQAYDPPFLERQFTRLLQRLSPRESPCFHDYGRHPPAHVLDLGCGTGTWALEAASYWKAHGTRITGFDLVDIARDEWGRARDANATQNLRFVRGNFLTYRLPFPDKTFDLVRMANLTLCIPYSKWEQVLSEVRRVMTINGRLELVDDQIMFPYARPFSPSPSPPPSRPPRLDIPIPSSSFNVPRRKEYEEDDYDLDDILGDDDSDLEGETSSSATPTISGGSDTSSRRSTERVSSTKGSIPSSGSSSGSKRHHPTTPWDLQAGSCQGLETVFENMLNERYHVHPRPSEFLVDVLKRIFGKRHTSLMRSMHIELAPTEFVSEDPIPMKQGSGYGAMAAAAAAANLSRGRVQDALSQCPGIVLWPSTYIPIPAQELQMHACKHIRTLLGCKSALADYVELRDNDGARVVDEEFWDAMHDYESFIRQRFEGLARAPDTRLDPSQGHARTESVETSDSASTYQDSVLEYQSMFRNRFDLGTENIEPAAEIDSIRIASPTGVFQNYDGLHFNRSSAVPPYTPQELTHIRTIRVFEALKLSDEALS</sequence>
<dbReference type="PANTHER" id="PTHR43591">
    <property type="entry name" value="METHYLTRANSFERASE"/>
    <property type="match status" value="1"/>
</dbReference>